<reference evidence="6" key="1">
    <citation type="submission" date="2022-07" db="EMBL/GenBank/DDBJ databases">
        <title>Phylogenomic reconstructions and comparative analyses of Kickxellomycotina fungi.</title>
        <authorList>
            <person name="Reynolds N.K."/>
            <person name="Stajich J.E."/>
            <person name="Barry K."/>
            <person name="Grigoriev I.V."/>
            <person name="Crous P."/>
            <person name="Smith M.E."/>
        </authorList>
    </citation>
    <scope>NUCLEOTIDE SEQUENCE</scope>
    <source>
        <strain evidence="6">RSA 1196</strain>
    </source>
</reference>
<dbReference type="AlphaFoldDB" id="A0A9W8E4J0"/>
<evidence type="ECO:0000259" key="4">
    <source>
        <dbReference type="PROSITE" id="PS50102"/>
    </source>
</evidence>
<feature type="domain" description="XRRM" evidence="5">
    <location>
        <begin position="136"/>
        <end position="273"/>
    </location>
</feature>
<evidence type="ECO:0000259" key="5">
    <source>
        <dbReference type="PROSITE" id="PS51939"/>
    </source>
</evidence>
<evidence type="ECO:0000256" key="3">
    <source>
        <dbReference type="PROSITE-ProRule" id="PRU00176"/>
    </source>
</evidence>
<proteinExistence type="predicted"/>
<dbReference type="InterPro" id="IPR035979">
    <property type="entry name" value="RBD_domain_sf"/>
</dbReference>
<dbReference type="GO" id="GO:0070034">
    <property type="term" value="F:telomerase RNA binding"/>
    <property type="evidence" value="ECO:0007669"/>
    <property type="project" value="InterPro"/>
</dbReference>
<dbReference type="InterPro" id="IPR000504">
    <property type="entry name" value="RRM_dom"/>
</dbReference>
<dbReference type="InterPro" id="IPR012677">
    <property type="entry name" value="Nucleotide-bd_a/b_plait_sf"/>
</dbReference>
<organism evidence="6 7">
    <name type="scientific">Dispira parvispora</name>
    <dbReference type="NCBI Taxonomy" id="1520584"/>
    <lineage>
        <taxon>Eukaryota</taxon>
        <taxon>Fungi</taxon>
        <taxon>Fungi incertae sedis</taxon>
        <taxon>Zoopagomycota</taxon>
        <taxon>Kickxellomycotina</taxon>
        <taxon>Dimargaritomycetes</taxon>
        <taxon>Dimargaritales</taxon>
        <taxon>Dimargaritaceae</taxon>
        <taxon>Dispira</taxon>
    </lineage>
</organism>
<dbReference type="Pfam" id="PF19977">
    <property type="entry name" value="xRRM"/>
    <property type="match status" value="1"/>
</dbReference>
<keyword evidence="1" id="KW-0677">Repeat</keyword>
<protein>
    <recommendedName>
        <fullName evidence="8">RRM domain-containing protein</fullName>
    </recommendedName>
</protein>
<dbReference type="InterPro" id="IPR045537">
    <property type="entry name" value="Lar7_xRRM"/>
</dbReference>
<dbReference type="SMART" id="SM00360">
    <property type="entry name" value="RRM"/>
    <property type="match status" value="2"/>
</dbReference>
<comment type="caution">
    <text evidence="6">The sequence shown here is derived from an EMBL/GenBank/DDBJ whole genome shotgun (WGS) entry which is preliminary data.</text>
</comment>
<keyword evidence="2 3" id="KW-0694">RNA-binding</keyword>
<feature type="domain" description="RRM" evidence="4">
    <location>
        <begin position="15"/>
        <end position="105"/>
    </location>
</feature>
<dbReference type="PROSITE" id="PS51939">
    <property type="entry name" value="XRRM"/>
    <property type="match status" value="1"/>
</dbReference>
<dbReference type="SUPFAM" id="SSF54928">
    <property type="entry name" value="RNA-binding domain, RBD"/>
    <property type="match status" value="1"/>
</dbReference>
<evidence type="ECO:0000256" key="2">
    <source>
        <dbReference type="ARBA" id="ARBA00022884"/>
    </source>
</evidence>
<dbReference type="OrthoDB" id="439993at2759"/>
<dbReference type="Gene3D" id="3.30.70.330">
    <property type="match status" value="2"/>
</dbReference>
<keyword evidence="7" id="KW-1185">Reference proteome</keyword>
<evidence type="ECO:0000313" key="6">
    <source>
        <dbReference type="EMBL" id="KAJ1955003.1"/>
    </source>
</evidence>
<dbReference type="Pfam" id="PF00076">
    <property type="entry name" value="RRM_1"/>
    <property type="match status" value="1"/>
</dbReference>
<dbReference type="PANTHER" id="PTHR24012">
    <property type="entry name" value="RNA BINDING PROTEIN"/>
    <property type="match status" value="1"/>
</dbReference>
<evidence type="ECO:0008006" key="8">
    <source>
        <dbReference type="Google" id="ProtNLM"/>
    </source>
</evidence>
<evidence type="ECO:0000256" key="1">
    <source>
        <dbReference type="ARBA" id="ARBA00022737"/>
    </source>
</evidence>
<gene>
    <name evidence="6" type="ORF">IWQ62_005626</name>
</gene>
<dbReference type="EMBL" id="JANBPY010002438">
    <property type="protein sequence ID" value="KAJ1955003.1"/>
    <property type="molecule type" value="Genomic_DNA"/>
</dbReference>
<accession>A0A9W8E4J0</accession>
<name>A0A9W8E4J0_9FUNG</name>
<sequence length="293" mass="33236">METAKAARQEWFDQRTVYVETLRPPFTTVDKVRELFSQCGPVAYVSLQYDKSGRFLGFAFIQFEEIQGASQAIAMFNAAPPTTEVAEQTVPKPPNLNLRVMSKKKWLELRDEYRAYAKEQQTQLQNQLRQRTKPLTFLEGTIVRFHGVHPHSKKPTIKELFEQFGNVANVDYTHGQLSGYIRFACPTDAQRCVDYFTEHPTVHLGPLDTHGQPLSSQEPSTPAPIVIRTKVLRGKEELTYWTKVRTLWSQLESTHLSKTPKRLPNPSMAATHVRFGNADDAMDVDPSPGTSTG</sequence>
<dbReference type="GO" id="GO:1904868">
    <property type="term" value="P:telomerase catalytic core complex assembly"/>
    <property type="evidence" value="ECO:0007669"/>
    <property type="project" value="InterPro"/>
</dbReference>
<dbReference type="GO" id="GO:1990904">
    <property type="term" value="C:ribonucleoprotein complex"/>
    <property type="evidence" value="ECO:0007669"/>
    <property type="project" value="UniProtKB-UniRule"/>
</dbReference>
<dbReference type="Proteomes" id="UP001150925">
    <property type="component" value="Unassembled WGS sequence"/>
</dbReference>
<evidence type="ECO:0000313" key="7">
    <source>
        <dbReference type="Proteomes" id="UP001150925"/>
    </source>
</evidence>
<dbReference type="InterPro" id="IPR014886">
    <property type="entry name" value="La_xRRM"/>
</dbReference>
<dbReference type="PROSITE" id="PS50102">
    <property type="entry name" value="RRM"/>
    <property type="match status" value="1"/>
</dbReference>